<dbReference type="AlphaFoldDB" id="A0A024UL15"/>
<dbReference type="OrthoDB" id="78931at2759"/>
<dbReference type="PROSITE" id="PS50119">
    <property type="entry name" value="ZF_BBOX"/>
    <property type="match status" value="1"/>
</dbReference>
<organism evidence="5">
    <name type="scientific">Aphanomyces invadans</name>
    <dbReference type="NCBI Taxonomy" id="157072"/>
    <lineage>
        <taxon>Eukaryota</taxon>
        <taxon>Sar</taxon>
        <taxon>Stramenopiles</taxon>
        <taxon>Oomycota</taxon>
        <taxon>Saprolegniomycetes</taxon>
        <taxon>Saprolegniales</taxon>
        <taxon>Verrucalvaceae</taxon>
        <taxon>Aphanomyces</taxon>
    </lineage>
</organism>
<evidence type="ECO:0008006" key="6">
    <source>
        <dbReference type="Google" id="ProtNLM"/>
    </source>
</evidence>
<dbReference type="Gene3D" id="3.30.530.20">
    <property type="match status" value="1"/>
</dbReference>
<dbReference type="GO" id="GO:0008270">
    <property type="term" value="F:zinc ion binding"/>
    <property type="evidence" value="ECO:0007669"/>
    <property type="project" value="UniProtKB-KW"/>
</dbReference>
<proteinExistence type="predicted"/>
<accession>A0A024UL15</accession>
<evidence type="ECO:0000256" key="2">
    <source>
        <dbReference type="SAM" id="MobiDB-lite"/>
    </source>
</evidence>
<feature type="region of interest" description="Disordered" evidence="2">
    <location>
        <begin position="412"/>
        <end position="433"/>
    </location>
</feature>
<dbReference type="GeneID" id="20078820"/>
<reference evidence="5" key="1">
    <citation type="submission" date="2013-12" db="EMBL/GenBank/DDBJ databases">
        <title>The Genome Sequence of Aphanomyces invadans NJM9701.</title>
        <authorList>
            <consortium name="The Broad Institute Genomics Platform"/>
            <person name="Russ C."/>
            <person name="Tyler B."/>
            <person name="van West P."/>
            <person name="Dieguez-Uribeondo J."/>
            <person name="Young S.K."/>
            <person name="Zeng Q."/>
            <person name="Gargeya S."/>
            <person name="Fitzgerald M."/>
            <person name="Abouelleil A."/>
            <person name="Alvarado L."/>
            <person name="Chapman S.B."/>
            <person name="Gainer-Dewar J."/>
            <person name="Goldberg J."/>
            <person name="Griggs A."/>
            <person name="Gujja S."/>
            <person name="Hansen M."/>
            <person name="Howarth C."/>
            <person name="Imamovic A."/>
            <person name="Ireland A."/>
            <person name="Larimer J."/>
            <person name="McCowan C."/>
            <person name="Murphy C."/>
            <person name="Pearson M."/>
            <person name="Poon T.W."/>
            <person name="Priest M."/>
            <person name="Roberts A."/>
            <person name="Saif S."/>
            <person name="Shea T."/>
            <person name="Sykes S."/>
            <person name="Wortman J."/>
            <person name="Nusbaum C."/>
            <person name="Birren B."/>
        </authorList>
    </citation>
    <scope>NUCLEOTIDE SEQUENCE [LARGE SCALE GENOMIC DNA]</scope>
    <source>
        <strain evidence="5">NJM9701</strain>
    </source>
</reference>
<dbReference type="InterPro" id="IPR011011">
    <property type="entry name" value="Znf_FYVE_PHD"/>
</dbReference>
<protein>
    <recommendedName>
        <fullName evidence="6">FYVE-type domain-containing protein</fullName>
    </recommendedName>
</protein>
<dbReference type="SUPFAM" id="SSF57903">
    <property type="entry name" value="FYVE/PHD zinc finger"/>
    <property type="match status" value="1"/>
</dbReference>
<dbReference type="SUPFAM" id="SSF55961">
    <property type="entry name" value="Bet v1-like"/>
    <property type="match status" value="1"/>
</dbReference>
<dbReference type="InterPro" id="IPR023393">
    <property type="entry name" value="START-like_dom_sf"/>
</dbReference>
<feature type="domain" description="START" evidence="4">
    <location>
        <begin position="53"/>
        <end position="236"/>
    </location>
</feature>
<dbReference type="InterPro" id="IPR002913">
    <property type="entry name" value="START_lipid-bd_dom"/>
</dbReference>
<dbReference type="PANTHER" id="PTHR13510">
    <property type="entry name" value="FYVE-FINGER-CONTAINING RAB5 EFFECTOR PROTEIN RABENOSYN-5-RELATED"/>
    <property type="match status" value="1"/>
</dbReference>
<evidence type="ECO:0000313" key="5">
    <source>
        <dbReference type="EMBL" id="ETW07141.1"/>
    </source>
</evidence>
<evidence type="ECO:0000256" key="1">
    <source>
        <dbReference type="PROSITE-ProRule" id="PRU00024"/>
    </source>
</evidence>
<dbReference type="InterPro" id="IPR052727">
    <property type="entry name" value="Rab4/Rab5_effector"/>
</dbReference>
<dbReference type="GO" id="GO:0008289">
    <property type="term" value="F:lipid binding"/>
    <property type="evidence" value="ECO:0007669"/>
    <property type="project" value="InterPro"/>
</dbReference>
<feature type="domain" description="B box-type" evidence="3">
    <location>
        <begin position="296"/>
        <end position="345"/>
    </location>
</feature>
<feature type="compositionally biased region" description="Basic and acidic residues" evidence="2">
    <location>
        <begin position="367"/>
        <end position="376"/>
    </location>
</feature>
<evidence type="ECO:0000259" key="3">
    <source>
        <dbReference type="PROSITE" id="PS50119"/>
    </source>
</evidence>
<sequence>MQRRRLAHPLPTDFFKCPNLTQSETDALIQTGVGALKHLVLHARLDDSSPYMWKLERATQDLQVYVGSDLSKAKSDVVFMSVTELHATLDEAAALLECDTNESYRTFMQRYNKDVIDCAMLTTLAPRTPEYPRNYIGLKWFVQGAPTPYRNRDFCVLECCDDFSLQGARGWARVLHSVDVDWVPSLYNAMGIVRAVFQACGTVFLETNRPGVLKAAQIYHVDLKGNFPKWILRLGIKQRARTLADMDAYFRAQRMTRMTILPQPDEMTSHHHGHKPPQDLLDIGLSLDRAANAPLSTSWVCDGCRVALSRHRTQFKCRRCGQIMCRQCCHPWEQPSTTRHGPRPCLCYPCSSVPTGTASSSASPSHSVDRPPEPLRRIPRASSTGHTRPWNEMLHDALSSSMHDQPYVSRFHEQQSSGYAHPESSPWLRSPTTECDEERYDGEWYEPIALHDDSDDDAKRPHADPVYVLGDNISIVCSENDSNCIKL</sequence>
<keyword evidence="1" id="KW-0862">Zinc</keyword>
<feature type="compositionally biased region" description="Low complexity" evidence="2">
    <location>
        <begin position="356"/>
        <end position="366"/>
    </location>
</feature>
<dbReference type="PROSITE" id="PS50848">
    <property type="entry name" value="START"/>
    <property type="match status" value="1"/>
</dbReference>
<name>A0A024UL15_9STRA</name>
<keyword evidence="1" id="KW-0863">Zinc-finger</keyword>
<dbReference type="VEuPathDB" id="FungiDB:H310_01770"/>
<dbReference type="CDD" id="cd00065">
    <property type="entry name" value="FYVE_like_SF"/>
    <property type="match status" value="1"/>
</dbReference>
<dbReference type="EMBL" id="KI913954">
    <property type="protein sequence ID" value="ETW07141.1"/>
    <property type="molecule type" value="Genomic_DNA"/>
</dbReference>
<keyword evidence="1" id="KW-0479">Metal-binding</keyword>
<dbReference type="PANTHER" id="PTHR13510:SF44">
    <property type="entry name" value="RABENOSYN-5"/>
    <property type="match status" value="1"/>
</dbReference>
<gene>
    <name evidence="5" type="ORF">H310_01770</name>
</gene>
<dbReference type="InterPro" id="IPR000315">
    <property type="entry name" value="Znf_B-box"/>
</dbReference>
<dbReference type="RefSeq" id="XP_008863234.1">
    <property type="nucleotide sequence ID" value="XM_008865012.1"/>
</dbReference>
<feature type="region of interest" description="Disordered" evidence="2">
    <location>
        <begin position="356"/>
        <end position="390"/>
    </location>
</feature>
<evidence type="ECO:0000259" key="4">
    <source>
        <dbReference type="PROSITE" id="PS50848"/>
    </source>
</evidence>
<dbReference type="Pfam" id="PF01852">
    <property type="entry name" value="START"/>
    <property type="match status" value="1"/>
</dbReference>